<sequence length="126" mass="14610">MFPSHSSHPYCQLGFRFESRIKTECSHPYQQDMVLRLGLCVITWGEATWEAKRRSKGYRHSPTQASSSDCQQQNPSQHALDKPKYKPSAEQNRETTSESAEIMRLLKELLQEKSHKGDKKDESDRL</sequence>
<gene>
    <name evidence="2" type="ORF">G5714_000814</name>
</gene>
<keyword evidence="3" id="KW-1185">Reference proteome</keyword>
<dbReference type="AlphaFoldDB" id="A0A7J6DHE9"/>
<comment type="caution">
    <text evidence="2">The sequence shown here is derived from an EMBL/GenBank/DDBJ whole genome shotgun (WGS) entry which is preliminary data.</text>
</comment>
<organism evidence="2 3">
    <name type="scientific">Onychostoma macrolepis</name>
    <dbReference type="NCBI Taxonomy" id="369639"/>
    <lineage>
        <taxon>Eukaryota</taxon>
        <taxon>Metazoa</taxon>
        <taxon>Chordata</taxon>
        <taxon>Craniata</taxon>
        <taxon>Vertebrata</taxon>
        <taxon>Euteleostomi</taxon>
        <taxon>Actinopterygii</taxon>
        <taxon>Neopterygii</taxon>
        <taxon>Teleostei</taxon>
        <taxon>Ostariophysi</taxon>
        <taxon>Cypriniformes</taxon>
        <taxon>Cyprinidae</taxon>
        <taxon>Acrossocheilinae</taxon>
        <taxon>Onychostoma</taxon>
    </lineage>
</organism>
<evidence type="ECO:0000256" key="1">
    <source>
        <dbReference type="SAM" id="MobiDB-lite"/>
    </source>
</evidence>
<evidence type="ECO:0000313" key="2">
    <source>
        <dbReference type="EMBL" id="KAF4118763.1"/>
    </source>
</evidence>
<reference evidence="2 3" key="1">
    <citation type="submission" date="2020-04" db="EMBL/GenBank/DDBJ databases">
        <title>Chromosome-level genome assembly of a cyprinid fish Onychostoma macrolepis by integration of Nanopore Sequencing, Bionano and Hi-C technology.</title>
        <authorList>
            <person name="Wang D."/>
        </authorList>
    </citation>
    <scope>NUCLEOTIDE SEQUENCE [LARGE SCALE GENOMIC DNA]</scope>
    <source>
        <strain evidence="2">SWU-2019</strain>
        <tissue evidence="2">Muscle</tissue>
    </source>
</reference>
<dbReference type="Proteomes" id="UP000579812">
    <property type="component" value="Unassembled WGS sequence"/>
</dbReference>
<feature type="region of interest" description="Disordered" evidence="1">
    <location>
        <begin position="53"/>
        <end position="126"/>
    </location>
</feature>
<name>A0A7J6DHE9_9TELE</name>
<dbReference type="EMBL" id="JAAMOB010000001">
    <property type="protein sequence ID" value="KAF4118763.1"/>
    <property type="molecule type" value="Genomic_DNA"/>
</dbReference>
<evidence type="ECO:0000313" key="3">
    <source>
        <dbReference type="Proteomes" id="UP000579812"/>
    </source>
</evidence>
<proteinExistence type="predicted"/>
<protein>
    <submittedName>
        <fullName evidence="2">Uncharacterized protein</fullName>
    </submittedName>
</protein>
<accession>A0A7J6DHE9</accession>
<feature type="compositionally biased region" description="Polar residues" evidence="1">
    <location>
        <begin position="61"/>
        <end position="77"/>
    </location>
</feature>
<feature type="compositionally biased region" description="Basic and acidic residues" evidence="1">
    <location>
        <begin position="104"/>
        <end position="126"/>
    </location>
</feature>